<dbReference type="Gene3D" id="1.10.10.60">
    <property type="entry name" value="Homeodomain-like"/>
    <property type="match status" value="1"/>
</dbReference>
<accession>A0A158KLK7</accession>
<evidence type="ECO:0000313" key="5">
    <source>
        <dbReference type="EMBL" id="SAL82026.1"/>
    </source>
</evidence>
<dbReference type="GO" id="GO:0003700">
    <property type="term" value="F:DNA-binding transcription factor activity"/>
    <property type="evidence" value="ECO:0007669"/>
    <property type="project" value="InterPro"/>
</dbReference>
<protein>
    <submittedName>
        <fullName evidence="5">AraC family transcriptional regulator</fullName>
    </submittedName>
</protein>
<organism evidence="5 6">
    <name type="scientific">Caballeronia choica</name>
    <dbReference type="NCBI Taxonomy" id="326476"/>
    <lineage>
        <taxon>Bacteria</taxon>
        <taxon>Pseudomonadati</taxon>
        <taxon>Pseudomonadota</taxon>
        <taxon>Betaproteobacteria</taxon>
        <taxon>Burkholderiales</taxon>
        <taxon>Burkholderiaceae</taxon>
        <taxon>Caballeronia</taxon>
    </lineage>
</organism>
<dbReference type="InterPro" id="IPR018062">
    <property type="entry name" value="HTH_AraC-typ_CS"/>
</dbReference>
<dbReference type="RefSeq" id="WP_087648305.1">
    <property type="nucleotide sequence ID" value="NZ_FCON02000112.1"/>
</dbReference>
<feature type="domain" description="HTH araC/xylS-type" evidence="4">
    <location>
        <begin position="235"/>
        <end position="333"/>
    </location>
</feature>
<evidence type="ECO:0000259" key="4">
    <source>
        <dbReference type="PROSITE" id="PS01124"/>
    </source>
</evidence>
<dbReference type="InterPro" id="IPR018060">
    <property type="entry name" value="HTH_AraC"/>
</dbReference>
<sequence>MTDRPTARRSANDVTSRPPIVSTSFSTRAFAAAEQLLAWRARVGHVVDVPPSKAQLAVGFGGHIDLHAAGGLVFTDARTDAMALERSIARVSTDTRRDFAFHVYVEGEVGHVTGMSRKRSAAGSVQGIVAFDMNQPFRVERPACRVLTMFVPRAMIDAGLADGESIHGRVVKHDAPLARLVSDHFIATGRQLPRIDASAAVESLNAGAQLLIAAFRHESRLAGAGRAAVQTAVIGQIRRFVDANLHQGDLTPTRVVDALGLKRATVYRWFEHEGGLGAYIRNRRLREAADELVRFPNLQVTDIAYGLGFRSASDFTRAFRRAFDLSPQEARLRAFELQRNAAMDHSGPTSTAA</sequence>
<dbReference type="PANTHER" id="PTHR46796">
    <property type="entry name" value="HTH-TYPE TRANSCRIPTIONAL ACTIVATOR RHAS-RELATED"/>
    <property type="match status" value="1"/>
</dbReference>
<dbReference type="InterPro" id="IPR020449">
    <property type="entry name" value="Tscrpt_reg_AraC-type_HTH"/>
</dbReference>
<evidence type="ECO:0000256" key="3">
    <source>
        <dbReference type="ARBA" id="ARBA00023163"/>
    </source>
</evidence>
<dbReference type="InterPro" id="IPR050204">
    <property type="entry name" value="AraC_XylS_family_regulators"/>
</dbReference>
<gene>
    <name evidence="5" type="ORF">AWB68_06358</name>
</gene>
<evidence type="ECO:0000256" key="2">
    <source>
        <dbReference type="ARBA" id="ARBA00023125"/>
    </source>
</evidence>
<dbReference type="GO" id="GO:0043565">
    <property type="term" value="F:sequence-specific DNA binding"/>
    <property type="evidence" value="ECO:0007669"/>
    <property type="project" value="InterPro"/>
</dbReference>
<dbReference type="PROSITE" id="PS00041">
    <property type="entry name" value="HTH_ARAC_FAMILY_1"/>
    <property type="match status" value="1"/>
</dbReference>
<dbReference type="PRINTS" id="PR00032">
    <property type="entry name" value="HTHARAC"/>
</dbReference>
<reference evidence="5" key="1">
    <citation type="submission" date="2016-01" db="EMBL/GenBank/DDBJ databases">
        <authorList>
            <person name="Peeters C."/>
        </authorList>
    </citation>
    <scope>NUCLEOTIDE SEQUENCE [LARGE SCALE GENOMIC DNA]</scope>
    <source>
        <strain evidence="5">LMG 22940</strain>
    </source>
</reference>
<evidence type="ECO:0000256" key="1">
    <source>
        <dbReference type="ARBA" id="ARBA00023015"/>
    </source>
</evidence>
<keyword evidence="6" id="KW-1185">Reference proteome</keyword>
<dbReference type="InterPro" id="IPR009057">
    <property type="entry name" value="Homeodomain-like_sf"/>
</dbReference>
<dbReference type="Pfam" id="PF12833">
    <property type="entry name" value="HTH_18"/>
    <property type="match status" value="1"/>
</dbReference>
<dbReference type="PROSITE" id="PS01124">
    <property type="entry name" value="HTH_ARAC_FAMILY_2"/>
    <property type="match status" value="1"/>
</dbReference>
<comment type="caution">
    <text evidence="5">The sequence shown here is derived from an EMBL/GenBank/DDBJ whole genome shotgun (WGS) entry which is preliminary data.</text>
</comment>
<keyword evidence="3" id="KW-0804">Transcription</keyword>
<proteinExistence type="predicted"/>
<keyword evidence="1" id="KW-0805">Transcription regulation</keyword>
<dbReference type="PANTHER" id="PTHR46796:SF6">
    <property type="entry name" value="ARAC SUBFAMILY"/>
    <property type="match status" value="1"/>
</dbReference>
<dbReference type="SUPFAM" id="SSF46689">
    <property type="entry name" value="Homeodomain-like"/>
    <property type="match status" value="1"/>
</dbReference>
<evidence type="ECO:0000313" key="6">
    <source>
        <dbReference type="Proteomes" id="UP000054770"/>
    </source>
</evidence>
<dbReference type="EMBL" id="FCON02000112">
    <property type="protein sequence ID" value="SAL82026.1"/>
    <property type="molecule type" value="Genomic_DNA"/>
</dbReference>
<keyword evidence="2" id="KW-0238">DNA-binding</keyword>
<dbReference type="OrthoDB" id="8590374at2"/>
<dbReference type="SMART" id="SM00342">
    <property type="entry name" value="HTH_ARAC"/>
    <property type="match status" value="1"/>
</dbReference>
<dbReference type="Proteomes" id="UP000054770">
    <property type="component" value="Unassembled WGS sequence"/>
</dbReference>
<dbReference type="AlphaFoldDB" id="A0A158KLK7"/>
<name>A0A158KLK7_9BURK</name>